<proteinExistence type="predicted"/>
<gene>
    <name evidence="1" type="ORF">JX360_13905</name>
</gene>
<keyword evidence="2" id="KW-1185">Reference proteome</keyword>
<dbReference type="Proteomes" id="UP000830835">
    <property type="component" value="Unassembled WGS sequence"/>
</dbReference>
<evidence type="ECO:0000313" key="1">
    <source>
        <dbReference type="EMBL" id="MCJ2543983.1"/>
    </source>
</evidence>
<comment type="caution">
    <text evidence="1">The sequence shown here is derived from an EMBL/GenBank/DDBJ whole genome shotgun (WGS) entry which is preliminary data.</text>
</comment>
<sequence>MKKKWKLPTLEKFGSLSNLTQALNPGSASDLILGPDFGPIGVVGNLSSDACLVEGKIGPCVR</sequence>
<dbReference type="EMBL" id="JAFIRA010000042">
    <property type="protein sequence ID" value="MCJ2543983.1"/>
    <property type="molecule type" value="Genomic_DNA"/>
</dbReference>
<accession>A0ABT0CDW9</accession>
<dbReference type="RefSeq" id="WP_244352077.1">
    <property type="nucleotide sequence ID" value="NZ_JAFIRA010000042.1"/>
</dbReference>
<reference evidence="1" key="1">
    <citation type="submission" date="2021-02" db="EMBL/GenBank/DDBJ databases">
        <title>The CRISPR/cas machinery reduction and long-range gene transfer in the hot spring cyanobacterium Synechococcus.</title>
        <authorList>
            <person name="Dvorak P."/>
            <person name="Jahodarova E."/>
            <person name="Hasler P."/>
            <person name="Poulickova A."/>
        </authorList>
    </citation>
    <scope>NUCLEOTIDE SEQUENCE</scope>
    <source>
        <strain evidence="1">Rupite</strain>
    </source>
</reference>
<name>A0ABT0CDW9_THEVL</name>
<protein>
    <submittedName>
        <fullName evidence="1">Uncharacterized protein</fullName>
    </submittedName>
</protein>
<evidence type="ECO:0000313" key="2">
    <source>
        <dbReference type="Proteomes" id="UP000830835"/>
    </source>
</evidence>
<organism evidence="1 2">
    <name type="scientific">Thermostichus vulcanus str. 'Rupite'</name>
    <dbReference type="NCBI Taxonomy" id="2813851"/>
    <lineage>
        <taxon>Bacteria</taxon>
        <taxon>Bacillati</taxon>
        <taxon>Cyanobacteriota</taxon>
        <taxon>Cyanophyceae</taxon>
        <taxon>Thermostichales</taxon>
        <taxon>Thermostichaceae</taxon>
        <taxon>Thermostichus</taxon>
    </lineage>
</organism>